<feature type="domain" description="AMP-dependent synthetase/ligase" evidence="3">
    <location>
        <begin position="730"/>
        <end position="829"/>
    </location>
</feature>
<dbReference type="PANTHER" id="PTHR22754">
    <property type="entry name" value="DISCO-INTERACTING PROTEIN 2 DIP2 -RELATED"/>
    <property type="match status" value="1"/>
</dbReference>
<dbReference type="Proteomes" id="UP000261580">
    <property type="component" value="Unassembled WGS sequence"/>
</dbReference>
<dbReference type="PANTHER" id="PTHR22754:SF33">
    <property type="entry name" value="DISCO-INTERACTING PROTEIN 2 HOMOLOG C"/>
    <property type="match status" value="1"/>
</dbReference>
<protein>
    <submittedName>
        <fullName evidence="4">Disco interacting C</fullName>
    </submittedName>
</protein>
<dbReference type="Bgee" id="ENSNBRG00000020147">
    <property type="expression patterns" value="Expressed in muscle tissue and 5 other cell types or tissues"/>
</dbReference>
<reference evidence="4" key="1">
    <citation type="submission" date="2025-08" db="UniProtKB">
        <authorList>
            <consortium name="Ensembl"/>
        </authorList>
    </citation>
    <scope>IDENTIFICATION</scope>
</reference>
<proteinExistence type="predicted"/>
<evidence type="ECO:0000313" key="4">
    <source>
        <dbReference type="Ensembl" id="ENSNBRP00000027033.1"/>
    </source>
</evidence>
<evidence type="ECO:0000256" key="1">
    <source>
        <dbReference type="SAM" id="MobiDB-lite"/>
    </source>
</evidence>
<dbReference type="Gene3D" id="3.40.50.12780">
    <property type="entry name" value="N-terminal domain of ligase-like"/>
    <property type="match status" value="2"/>
</dbReference>
<feature type="transmembrane region" description="Helical" evidence="2">
    <location>
        <begin position="1071"/>
        <end position="1089"/>
    </location>
</feature>
<dbReference type="InterPro" id="IPR042099">
    <property type="entry name" value="ANL_N_sf"/>
</dbReference>
<feature type="region of interest" description="Disordered" evidence="1">
    <location>
        <begin position="87"/>
        <end position="111"/>
    </location>
</feature>
<keyword evidence="5" id="KW-1185">Reference proteome</keyword>
<evidence type="ECO:0000313" key="5">
    <source>
        <dbReference type="Proteomes" id="UP000261580"/>
    </source>
</evidence>
<organism evidence="4 5">
    <name type="scientific">Neolamprologus brichardi</name>
    <name type="common">Fairy cichlid</name>
    <name type="synonym">Lamprologus brichardi</name>
    <dbReference type="NCBI Taxonomy" id="32507"/>
    <lineage>
        <taxon>Eukaryota</taxon>
        <taxon>Metazoa</taxon>
        <taxon>Chordata</taxon>
        <taxon>Craniata</taxon>
        <taxon>Vertebrata</taxon>
        <taxon>Euteleostomi</taxon>
        <taxon>Actinopterygii</taxon>
        <taxon>Neopterygii</taxon>
        <taxon>Teleostei</taxon>
        <taxon>Neoteleostei</taxon>
        <taxon>Acanthomorphata</taxon>
        <taxon>Ovalentaria</taxon>
        <taxon>Cichlomorphae</taxon>
        <taxon>Cichliformes</taxon>
        <taxon>Cichlidae</taxon>
        <taxon>African cichlids</taxon>
        <taxon>Pseudocrenilabrinae</taxon>
        <taxon>Lamprologini</taxon>
        <taxon>Neolamprologus</taxon>
    </lineage>
</organism>
<accession>A0A3Q4I070</accession>
<evidence type="ECO:0000256" key="2">
    <source>
        <dbReference type="SAM" id="Phobius"/>
    </source>
</evidence>
<keyword evidence="2" id="KW-0472">Membrane</keyword>
<dbReference type="Ensembl" id="ENSNBRT00000027741.1">
    <property type="protein sequence ID" value="ENSNBRP00000027033.1"/>
    <property type="gene ID" value="ENSNBRG00000020147.1"/>
</dbReference>
<keyword evidence="2" id="KW-1133">Transmembrane helix</keyword>
<feature type="domain" description="AMP-dependent synthetase/ligase" evidence="3">
    <location>
        <begin position="222"/>
        <end position="333"/>
    </location>
</feature>
<evidence type="ECO:0000259" key="3">
    <source>
        <dbReference type="Pfam" id="PF00501"/>
    </source>
</evidence>
<reference evidence="4" key="2">
    <citation type="submission" date="2025-09" db="UniProtKB">
        <authorList>
            <consortium name="Ensembl"/>
        </authorList>
    </citation>
    <scope>IDENTIFICATION</scope>
</reference>
<dbReference type="InterPro" id="IPR000873">
    <property type="entry name" value="AMP-dep_synth/lig_dom"/>
</dbReference>
<feature type="domain" description="AMP-dependent synthetase/ligase" evidence="3">
    <location>
        <begin position="866"/>
        <end position="1013"/>
    </location>
</feature>
<dbReference type="Pfam" id="PF00501">
    <property type="entry name" value="AMP-binding"/>
    <property type="match status" value="3"/>
</dbReference>
<feature type="transmembrane region" description="Helical" evidence="2">
    <location>
        <begin position="1037"/>
        <end position="1064"/>
    </location>
</feature>
<dbReference type="GeneTree" id="ENSGT00950000182997"/>
<keyword evidence="2" id="KW-0812">Transmembrane</keyword>
<name>A0A3Q4I070_NEOBR</name>
<dbReference type="AlphaFoldDB" id="A0A3Q4I070"/>
<dbReference type="SUPFAM" id="SSF56801">
    <property type="entry name" value="Acetyl-CoA synthetase-like"/>
    <property type="match status" value="2"/>
</dbReference>
<sequence>CSPALMFDEGTNRDFLYVLHTFPDVHTEAVQAALAKHKERKMAVPMPSKRRSLVVQSSMDAYTPPGTSSSQEGSISMEHWISRAIHGTSSTTTTTSSTASSSSSSTRSGGSGAAAAMTWIKTSGLFVCVCSRSTGVPVSSRVSAKIQQLVNTLKRPKRPPLREFFVDDFEELLEVQQPDPNQPKAEGAQMVPMGGEQLGVVTNWPPSLEAALQRWGTISPKAPCLTTMDTNGKPLYVLTYGKLWSRSVKVAYNLLHKLGTKQEPLVRPGDRVALVFPNNDPASFMTAFYGCLLAEVVPVPIEVPLTRKDAGSQQIGFLLGSCGVTVALTSDACHKGLPKSPTGEIPQFKGQRRTAVFGASTLALVRAWKKHTWNFSVSTIVTHAGTNRLVTLLLFLSVQYKTCKDGSVLGVTVMRIAMLTHCQAITQSCSYTEGTETIVNVLDFKKDVGLWHAIQTSVMNMMHVISIPYALMKVNPLSWIQKVCQYKAKVACVKSRDMHWALVAHRDQRDVNLSSLRMLVVADGSNPWSISSCDAFLNVFQTKGLKPEVICPCASSPEALTVAIRRPLEEGTTPPGRGILSMQGLSHGVIRVDSEEKLSVLTLQDVGSVMPGGETDVQQAEFEPSTAEVVILFFNVYIYNLRLSAKLSSRLPAPPPEIGPASVMVGNLVSGKRIAQASGRDLGQIEDNDQARKVCVRGGSAGFLHHRHHHKHHTHKVHIIRHLASFHGTIASSLTCVQLHKRAEKIAAMLAERGHLQDGDHVALVYPPGIDLIVAFYGCLYAGCVPITVRPPHPQNIATTLPTVKMIVEVSRSVCVMTTQVITKLLRSKEASAAVDVRTWPPPGIKPPTFLPKTKPPLLTFTQLHMMSHTATSAFCRSIKLQCELYPSREVAICLDPYCGLGFVLWCLCSVYSGHQSILIPPSELEVNPALWLSAVSQYKVRDTFCSYSVMELCTKGLGLQTDSLKARGLDLSRVRTCVVVAEERPRIALTQSFSKLFKDLGLHPRAVSTSFGCRVNLAICLQVCPTSCFCFAFEHFLVLFSVLTACFGFLSFTLLTFFSYFLVLCVTPPTFLILGFVSTLPPSVLPLLPLHFPPPPPPLCCCSLTGWENLPTR</sequence>